<accession>A0A8C2WD40</accession>
<proteinExistence type="predicted"/>
<dbReference type="PANTHER" id="PTHR14516">
    <property type="entry name" value="1-PYRROLINE-5-CARBOXYLATE DEHYDROGENASE FAMILY MEMBER"/>
    <property type="match status" value="1"/>
</dbReference>
<dbReference type="AlphaFoldDB" id="A0A8C2WD40"/>
<reference evidence="2" key="1">
    <citation type="submission" date="2025-08" db="UniProtKB">
        <authorList>
            <consortium name="Ensembl"/>
        </authorList>
    </citation>
    <scope>IDENTIFICATION</scope>
</reference>
<reference evidence="2" key="2">
    <citation type="submission" date="2025-09" db="UniProtKB">
        <authorList>
            <consortium name="Ensembl"/>
        </authorList>
    </citation>
    <scope>IDENTIFICATION</scope>
</reference>
<evidence type="ECO:0000256" key="1">
    <source>
        <dbReference type="SAM" id="MobiDB-lite"/>
    </source>
</evidence>
<gene>
    <name evidence="2" type="primary">LOC117738753</name>
</gene>
<dbReference type="SUPFAM" id="SSF64593">
    <property type="entry name" value="Intermediate filament protein, coiled coil region"/>
    <property type="match status" value="1"/>
</dbReference>
<feature type="compositionally biased region" description="Basic residues" evidence="1">
    <location>
        <begin position="219"/>
        <end position="229"/>
    </location>
</feature>
<dbReference type="GeneTree" id="ENSGT00510000046803"/>
<feature type="region of interest" description="Disordered" evidence="1">
    <location>
        <begin position="213"/>
        <end position="250"/>
    </location>
</feature>
<dbReference type="Gene3D" id="1.20.5.170">
    <property type="match status" value="1"/>
</dbReference>
<dbReference type="Ensembl" id="ENSCLMT00005002881.1">
    <property type="protein sequence ID" value="ENSCLMP00005002691.1"/>
    <property type="gene ID" value="ENSCLMG00005001417.1"/>
</dbReference>
<keyword evidence="3" id="KW-1185">Reference proteome</keyword>
<evidence type="ECO:0000313" key="3">
    <source>
        <dbReference type="Proteomes" id="UP000694565"/>
    </source>
</evidence>
<protein>
    <submittedName>
        <fullName evidence="2">Intermediate filament family orphan 1</fullName>
    </submittedName>
</protein>
<sequence length="250" mass="28945">MEDKNPFYLHQNLSDLDSKIQEKAMKVDMDICRRIDITARLCDVAQQRNCEDMIHMFQVGQSSAKDGDELSASEGEGGGAKDEESCSTSANQINEQMQRMLNQLRECEFDDDCDSLAWEETEETLLLWEDFPGYPLGVETQGEQQEESIEEVIKDTECLFKTREKEYQETIDQIEVDLATAKSDMNRHLHEYMEMCSMKRGLDVQMETCRRLITQSGDRRRRRRRRRTRLSTPSPRTAFLTATPTPPSPP</sequence>
<dbReference type="Proteomes" id="UP000694565">
    <property type="component" value="Unplaced"/>
</dbReference>
<feature type="compositionally biased region" description="Polar residues" evidence="1">
    <location>
        <begin position="230"/>
        <end position="243"/>
    </location>
</feature>
<dbReference type="PANTHER" id="PTHR14516:SF2">
    <property type="entry name" value="NON-HOMOLOGOUS END JOINING FACTOR IFFO1"/>
    <property type="match status" value="1"/>
</dbReference>
<evidence type="ECO:0000313" key="2">
    <source>
        <dbReference type="Ensembl" id="ENSCLMP00005002691.1"/>
    </source>
</evidence>
<name>A0A8C2WD40_CYCLU</name>
<organism evidence="2 3">
    <name type="scientific">Cyclopterus lumpus</name>
    <name type="common">Lumpsucker</name>
    <dbReference type="NCBI Taxonomy" id="8103"/>
    <lineage>
        <taxon>Eukaryota</taxon>
        <taxon>Metazoa</taxon>
        <taxon>Chordata</taxon>
        <taxon>Craniata</taxon>
        <taxon>Vertebrata</taxon>
        <taxon>Euteleostomi</taxon>
        <taxon>Actinopterygii</taxon>
        <taxon>Neopterygii</taxon>
        <taxon>Teleostei</taxon>
        <taxon>Neoteleostei</taxon>
        <taxon>Acanthomorphata</taxon>
        <taxon>Eupercaria</taxon>
        <taxon>Perciformes</taxon>
        <taxon>Cottioidei</taxon>
        <taxon>Cottales</taxon>
        <taxon>Cyclopteridae</taxon>
        <taxon>Cyclopterus</taxon>
    </lineage>
</organism>
<feature type="region of interest" description="Disordered" evidence="1">
    <location>
        <begin position="61"/>
        <end position="88"/>
    </location>
</feature>